<keyword evidence="2" id="KW-1185">Reference proteome</keyword>
<accession>A0ABV2AT56</accession>
<organism evidence="1 2">
    <name type="scientific">Bonamia ostreae</name>
    <dbReference type="NCBI Taxonomy" id="126728"/>
    <lineage>
        <taxon>Eukaryota</taxon>
        <taxon>Sar</taxon>
        <taxon>Rhizaria</taxon>
        <taxon>Endomyxa</taxon>
        <taxon>Ascetosporea</taxon>
        <taxon>Haplosporida</taxon>
        <taxon>Bonamia</taxon>
    </lineage>
</organism>
<gene>
    <name evidence="1" type="ORF">MHBO_004133</name>
</gene>
<dbReference type="EMBL" id="JBDODL010003238">
    <property type="protein sequence ID" value="MES1922616.1"/>
    <property type="molecule type" value="Genomic_DNA"/>
</dbReference>
<name>A0ABV2AT56_9EUKA</name>
<sequence length="52" mass="5936">SYCGYAVHVVIGLMSSNSPMYEDETGCIRRLYRNLLLQCNNIIINECEEGHI</sequence>
<proteinExistence type="predicted"/>
<evidence type="ECO:0000313" key="2">
    <source>
        <dbReference type="Proteomes" id="UP001439008"/>
    </source>
</evidence>
<protein>
    <submittedName>
        <fullName evidence="1">Uncharacterized protein</fullName>
    </submittedName>
</protein>
<reference evidence="1 2" key="1">
    <citation type="journal article" date="2024" name="BMC Biol.">
        <title>Comparative genomics of Ascetosporea gives new insight into the evolutionary basis for animal parasitism in Rhizaria.</title>
        <authorList>
            <person name="Hiltunen Thoren M."/>
            <person name="Onut-Brannstrom I."/>
            <person name="Alfjorden A."/>
            <person name="Peckova H."/>
            <person name="Swords F."/>
            <person name="Hooper C."/>
            <person name="Holzer A.S."/>
            <person name="Bass D."/>
            <person name="Burki F."/>
        </authorList>
    </citation>
    <scope>NUCLEOTIDE SEQUENCE [LARGE SCALE GENOMIC DNA]</scope>
    <source>
        <strain evidence="1">20-A016</strain>
    </source>
</reference>
<feature type="non-terminal residue" evidence="1">
    <location>
        <position position="1"/>
    </location>
</feature>
<comment type="caution">
    <text evidence="1">The sequence shown here is derived from an EMBL/GenBank/DDBJ whole genome shotgun (WGS) entry which is preliminary data.</text>
</comment>
<evidence type="ECO:0000313" key="1">
    <source>
        <dbReference type="EMBL" id="MES1922616.1"/>
    </source>
</evidence>
<feature type="non-terminal residue" evidence="1">
    <location>
        <position position="52"/>
    </location>
</feature>
<dbReference type="Proteomes" id="UP001439008">
    <property type="component" value="Unassembled WGS sequence"/>
</dbReference>